<dbReference type="GO" id="GO:0016779">
    <property type="term" value="F:nucleotidyltransferase activity"/>
    <property type="evidence" value="ECO:0007669"/>
    <property type="project" value="UniProtKB-KW"/>
</dbReference>
<dbReference type="InterPro" id="IPR007530">
    <property type="entry name" value="Aminoglycoside_adenylylTfrase"/>
</dbReference>
<dbReference type="Pfam" id="PF04439">
    <property type="entry name" value="Adenyl_transf"/>
    <property type="match status" value="1"/>
</dbReference>
<dbReference type="Gene3D" id="1.20.120.330">
    <property type="entry name" value="Nucleotidyltransferases domain 2"/>
    <property type="match status" value="1"/>
</dbReference>
<dbReference type="EC" id="2.7.7.-" evidence="1"/>
<protein>
    <submittedName>
        <fullName evidence="1">Aminoglycoside 6-adenylyltransferase</fullName>
        <ecNumber evidence="1">2.7.7.-</ecNumber>
    </submittedName>
</protein>
<dbReference type="SUPFAM" id="SSF81631">
    <property type="entry name" value="PAP/OAS1 substrate-binding domain"/>
    <property type="match status" value="1"/>
</dbReference>
<organism evidence="1">
    <name type="scientific">bioreactor metagenome</name>
    <dbReference type="NCBI Taxonomy" id="1076179"/>
    <lineage>
        <taxon>unclassified sequences</taxon>
        <taxon>metagenomes</taxon>
        <taxon>ecological metagenomes</taxon>
    </lineage>
</organism>
<evidence type="ECO:0000313" key="1">
    <source>
        <dbReference type="EMBL" id="MPM12837.1"/>
    </source>
</evidence>
<accession>A0A644XA90</accession>
<keyword evidence="1" id="KW-0808">Transferase</keyword>
<dbReference type="AlphaFoldDB" id="A0A644XA90"/>
<proteinExistence type="predicted"/>
<name>A0A644XA90_9ZZZZ</name>
<gene>
    <name evidence="1" type="primary">aadK_3</name>
    <name evidence="1" type="ORF">SDC9_59191</name>
</gene>
<reference evidence="1" key="1">
    <citation type="submission" date="2019-08" db="EMBL/GenBank/DDBJ databases">
        <authorList>
            <person name="Kucharzyk K."/>
            <person name="Murdoch R.W."/>
            <person name="Higgins S."/>
            <person name="Loffler F."/>
        </authorList>
    </citation>
    <scope>NUCLEOTIDE SEQUENCE</scope>
</reference>
<keyword evidence="1" id="KW-0548">Nucleotidyltransferase</keyword>
<sequence>MCPYVAKGLVRQEIPYARHMHEAVVRPQLFKMLTWYIGLKTDFKFNPGKNGKYFKRYLEAELWKMLEKTYANAEYDASWQALFATCQLFSKVTQDISSSLGWVYSPNEGDKVQKYLRELNQSQ</sequence>
<comment type="caution">
    <text evidence="1">The sequence shown here is derived from an EMBL/GenBank/DDBJ whole genome shotgun (WGS) entry which is preliminary data.</text>
</comment>
<dbReference type="EMBL" id="VSSQ01002029">
    <property type="protein sequence ID" value="MPM12837.1"/>
    <property type="molecule type" value="Genomic_DNA"/>
</dbReference>